<organism evidence="1">
    <name type="scientific">Culex pipiens</name>
    <name type="common">House mosquito</name>
    <dbReference type="NCBI Taxonomy" id="7175"/>
    <lineage>
        <taxon>Eukaryota</taxon>
        <taxon>Metazoa</taxon>
        <taxon>Ecdysozoa</taxon>
        <taxon>Arthropoda</taxon>
        <taxon>Hexapoda</taxon>
        <taxon>Insecta</taxon>
        <taxon>Pterygota</taxon>
        <taxon>Neoptera</taxon>
        <taxon>Endopterygota</taxon>
        <taxon>Diptera</taxon>
        <taxon>Nematocera</taxon>
        <taxon>Culicoidea</taxon>
        <taxon>Culicidae</taxon>
        <taxon>Culicinae</taxon>
        <taxon>Culicini</taxon>
        <taxon>Culex</taxon>
        <taxon>Culex</taxon>
    </lineage>
</organism>
<evidence type="ECO:0000313" key="1">
    <source>
        <dbReference type="EMBL" id="CAG6474756.1"/>
    </source>
</evidence>
<reference evidence="1" key="1">
    <citation type="submission" date="2021-05" db="EMBL/GenBank/DDBJ databases">
        <authorList>
            <person name="Alioto T."/>
            <person name="Alioto T."/>
            <person name="Gomez Garrido J."/>
        </authorList>
    </citation>
    <scope>NUCLEOTIDE SEQUENCE</scope>
</reference>
<protein>
    <submittedName>
        <fullName evidence="1">(northern house mosquito) hypothetical protein</fullName>
    </submittedName>
</protein>
<dbReference type="EMBL" id="HBUE01075456">
    <property type="protein sequence ID" value="CAG6474746.1"/>
    <property type="molecule type" value="Transcribed_RNA"/>
</dbReference>
<proteinExistence type="predicted"/>
<accession>A0A8D8BN63</accession>
<dbReference type="EMBL" id="HBUE01075461">
    <property type="protein sequence ID" value="CAG6474753.1"/>
    <property type="molecule type" value="Transcribed_RNA"/>
</dbReference>
<sequence length="112" mass="12147">MAIAASLSCSSISQGFKRAYSGMSSVQPIHLYKPRGSISLRCSRVCRQAHIAGLGVRFNSVKATQNSQQCPELTSNPGLTQYFAAEAISNKRLGLEDGEEAKMLHLTTVFCH</sequence>
<dbReference type="AlphaFoldDB" id="A0A8D8BN63"/>
<dbReference type="EMBL" id="HBUE01075457">
    <property type="protein sequence ID" value="CAG6474748.1"/>
    <property type="molecule type" value="Transcribed_RNA"/>
</dbReference>
<dbReference type="EMBL" id="HBUE01075464">
    <property type="protein sequence ID" value="CAG6474756.1"/>
    <property type="molecule type" value="Transcribed_RNA"/>
</dbReference>
<name>A0A8D8BN63_CULPI</name>